<keyword evidence="5" id="KW-0949">S-adenosyl-L-methionine</keyword>
<keyword evidence="4" id="KW-0808">Transferase</keyword>
<evidence type="ECO:0000256" key="6">
    <source>
        <dbReference type="ARBA" id="ARBA00041184"/>
    </source>
</evidence>
<dbReference type="Proteomes" id="UP000000707">
    <property type="component" value="Unassembled WGS sequence"/>
</dbReference>
<keyword evidence="3" id="KW-0489">Methyltransferase</keyword>
<evidence type="ECO:0000256" key="2">
    <source>
        <dbReference type="ARBA" id="ARBA00022552"/>
    </source>
</evidence>
<dbReference type="HOGENOM" id="CLU_776378_0_0_1"/>
<accession>G3B208</accession>
<organism evidence="9">
    <name type="scientific">Candida tenuis (strain ATCC 10573 / BCRC 21748 / CBS 615 / JCM 9827 / NBRC 10315 / NRRL Y-1498 / VKM Y-70)</name>
    <name type="common">Yeast</name>
    <name type="synonym">Yamadazyma tenuis</name>
    <dbReference type="NCBI Taxonomy" id="590646"/>
    <lineage>
        <taxon>Eukaryota</taxon>
        <taxon>Fungi</taxon>
        <taxon>Dikarya</taxon>
        <taxon>Ascomycota</taxon>
        <taxon>Saccharomycotina</taxon>
        <taxon>Pichiomycetes</taxon>
        <taxon>Debaryomycetaceae</taxon>
        <taxon>Yamadazyma</taxon>
    </lineage>
</organism>
<sequence length="300" mass="34752">MDGKLKKPDSSRLTRQDKIYQVNMRSQSKLYHINEEFQIFNRHVTKILDLGYVPGNWLEFSKLKMCEVHGLPEDQINSRCHFLGFDILMSPPPPYTSSMQGNVFSKAAHKQIIDHFKELALREKLIEPETDSQNSYFVNEQTDSRIDEELEKLETGLRELRISANEGPGWHYKPDLILSDLSLPFIQDKGFYHNTQTKPHMRLANNPGLNEPVFNKQKSSIDMADVSLLLSCELLKQHGNLVIRMASVDLEDPELEVLSQRLERVFSRVEERQPGTEDEIFFICLDKKEDAIDKSVIFTK</sequence>
<evidence type="ECO:0000256" key="5">
    <source>
        <dbReference type="ARBA" id="ARBA00022691"/>
    </source>
</evidence>
<gene>
    <name evidence="8" type="ORF">CANTEDRAFT_92812</name>
</gene>
<dbReference type="KEGG" id="cten:18250233"/>
<name>G3B208_CANTC</name>
<reference evidence="8 9" key="1">
    <citation type="journal article" date="2011" name="Proc. Natl. Acad. Sci. U.S.A.">
        <title>Comparative genomics of xylose-fermenting fungi for enhanced biofuel production.</title>
        <authorList>
            <person name="Wohlbach D.J."/>
            <person name="Kuo A."/>
            <person name="Sato T.K."/>
            <person name="Potts K.M."/>
            <person name="Salamov A.A."/>
            <person name="LaButti K.M."/>
            <person name="Sun H."/>
            <person name="Clum A."/>
            <person name="Pangilinan J.L."/>
            <person name="Lindquist E.A."/>
            <person name="Lucas S."/>
            <person name="Lapidus A."/>
            <person name="Jin M."/>
            <person name="Gunawan C."/>
            <person name="Balan V."/>
            <person name="Dale B.E."/>
            <person name="Jeffries T.W."/>
            <person name="Zinkel R."/>
            <person name="Barry K.W."/>
            <person name="Grigoriev I.V."/>
            <person name="Gasch A.P."/>
        </authorList>
    </citation>
    <scope>NUCLEOTIDE SEQUENCE [LARGE SCALE GENOMIC DNA]</scope>
    <source>
        <strain evidence="9">ATCC 10573 / BCRC 21748 / CBS 615 / JCM 9827 / NBRC 10315 / NRRL Y-1498 / VKM Y-70</strain>
    </source>
</reference>
<dbReference type="EMBL" id="GL996515">
    <property type="protein sequence ID" value="EGV64576.1"/>
    <property type="molecule type" value="Genomic_DNA"/>
</dbReference>
<evidence type="ECO:0000256" key="4">
    <source>
        <dbReference type="ARBA" id="ARBA00022679"/>
    </source>
</evidence>
<dbReference type="InterPro" id="IPR002877">
    <property type="entry name" value="RNA_MeTrfase_FtsJ_dom"/>
</dbReference>
<dbReference type="AlphaFoldDB" id="G3B208"/>
<dbReference type="OrthoDB" id="20105at2759"/>
<evidence type="ECO:0000256" key="3">
    <source>
        <dbReference type="ARBA" id="ARBA00022603"/>
    </source>
</evidence>
<evidence type="ECO:0000313" key="9">
    <source>
        <dbReference type="Proteomes" id="UP000000707"/>
    </source>
</evidence>
<dbReference type="InterPro" id="IPR050082">
    <property type="entry name" value="RNA_methyltr_RlmE"/>
</dbReference>
<dbReference type="Pfam" id="PF01728">
    <property type="entry name" value="FtsJ"/>
    <property type="match status" value="1"/>
</dbReference>
<dbReference type="GeneID" id="18250233"/>
<dbReference type="InterPro" id="IPR029063">
    <property type="entry name" value="SAM-dependent_MTases_sf"/>
</dbReference>
<dbReference type="Gene3D" id="3.40.50.150">
    <property type="entry name" value="Vaccinia Virus protein VP39"/>
    <property type="match status" value="1"/>
</dbReference>
<comment type="similarity">
    <text evidence="1">Belongs to the class I-like SAM-binding methyltransferase superfamily. RNA methyltransferase RlmE family.</text>
</comment>
<dbReference type="STRING" id="590646.G3B208"/>
<evidence type="ECO:0000256" key="1">
    <source>
        <dbReference type="ARBA" id="ARBA00009258"/>
    </source>
</evidence>
<keyword evidence="2" id="KW-0698">rRNA processing</keyword>
<protein>
    <recommendedName>
        <fullName evidence="6">rRNA methyltransferase 2, mitochondrial</fullName>
    </recommendedName>
</protein>
<dbReference type="PANTHER" id="PTHR10920">
    <property type="entry name" value="RIBOSOMAL RNA METHYLTRANSFERASE"/>
    <property type="match status" value="1"/>
</dbReference>
<dbReference type="GO" id="GO:0008650">
    <property type="term" value="F:rRNA (uridine-2'-O-)-methyltransferase activity"/>
    <property type="evidence" value="ECO:0007669"/>
    <property type="project" value="TreeGrafter"/>
</dbReference>
<dbReference type="eggNOG" id="KOG4589">
    <property type="taxonomic scope" value="Eukaryota"/>
</dbReference>
<dbReference type="PANTHER" id="PTHR10920:SF18">
    <property type="entry name" value="RRNA METHYLTRANSFERASE 2, MITOCHONDRIAL"/>
    <property type="match status" value="1"/>
</dbReference>
<keyword evidence="9" id="KW-1185">Reference proteome</keyword>
<evidence type="ECO:0000259" key="7">
    <source>
        <dbReference type="Pfam" id="PF01728"/>
    </source>
</evidence>
<evidence type="ECO:0000313" key="8">
    <source>
        <dbReference type="EMBL" id="EGV64576.1"/>
    </source>
</evidence>
<dbReference type="GO" id="GO:0005739">
    <property type="term" value="C:mitochondrion"/>
    <property type="evidence" value="ECO:0007669"/>
    <property type="project" value="TreeGrafter"/>
</dbReference>
<feature type="domain" description="Ribosomal RNA methyltransferase FtsJ" evidence="7">
    <location>
        <begin position="25"/>
        <end position="286"/>
    </location>
</feature>
<proteinExistence type="inferred from homology"/>